<dbReference type="SUPFAM" id="SSF49373">
    <property type="entry name" value="Invasin/intimin cell-adhesion fragments"/>
    <property type="match status" value="4"/>
</dbReference>
<feature type="domain" description="BIG2" evidence="3">
    <location>
        <begin position="124"/>
        <end position="207"/>
    </location>
</feature>
<feature type="domain" description="BIG2" evidence="3">
    <location>
        <begin position="212"/>
        <end position="309"/>
    </location>
</feature>
<dbReference type="SMART" id="SM00635">
    <property type="entry name" value="BID_2"/>
    <property type="match status" value="6"/>
</dbReference>
<reference evidence="4 5" key="1">
    <citation type="submission" date="2019-03" db="EMBL/GenBank/DDBJ databases">
        <title>Genomic Encyclopedia of Type Strains, Phase IV (KMG-IV): sequencing the most valuable type-strain genomes for metagenomic binning, comparative biology and taxonomic classification.</title>
        <authorList>
            <person name="Goeker M."/>
        </authorList>
    </citation>
    <scope>NUCLEOTIDE SEQUENCE [LARGE SCALE GENOMIC DNA]</scope>
    <source>
        <strain evidence="4 5">DSM 26377</strain>
    </source>
</reference>
<gene>
    <name evidence="4" type="ORF">DFR24_1953</name>
</gene>
<dbReference type="Pfam" id="PF02368">
    <property type="entry name" value="Big_2"/>
    <property type="match status" value="4"/>
</dbReference>
<dbReference type="AlphaFoldDB" id="A0A4S3KAU0"/>
<feature type="domain" description="BIG2" evidence="3">
    <location>
        <begin position="409"/>
        <end position="491"/>
    </location>
</feature>
<evidence type="ECO:0000256" key="2">
    <source>
        <dbReference type="SAM" id="SignalP"/>
    </source>
</evidence>
<name>A0A4S3KAU0_9GAMM</name>
<evidence type="ECO:0000259" key="3">
    <source>
        <dbReference type="SMART" id="SM00635"/>
    </source>
</evidence>
<dbReference type="InterPro" id="IPR003343">
    <property type="entry name" value="Big_2"/>
</dbReference>
<organism evidence="4 5">
    <name type="scientific">Panacagrimonas perspica</name>
    <dbReference type="NCBI Taxonomy" id="381431"/>
    <lineage>
        <taxon>Bacteria</taxon>
        <taxon>Pseudomonadati</taxon>
        <taxon>Pseudomonadota</taxon>
        <taxon>Gammaproteobacteria</taxon>
        <taxon>Nevskiales</taxon>
        <taxon>Nevskiaceae</taxon>
        <taxon>Panacagrimonas</taxon>
    </lineage>
</organism>
<sequence>MHFFRAILIGLLALIATGCGKGGVQSPDFTPVLQNLTVTPATATVAAGLTQQFTVVGVYSVPPGSDADSDPRPIENVEWSSSDTSRATIDADGLVTAISAGPVTITASADGVEGTALLTVGAPQLQSLTITPATSTVAVDSSTQLTATGAFSDGSTQPVSATWSSGNTTFVTVTAGPATTTSATGVSVGTATITATADGGLTATATVAVRARVVSITIVPDTGTSPAGRPFQYSATGTIKTGPTTNSTGNTTDGSLSGVVWSIANAVGDTNPAQVANIDSTLGIATGLRVGNAVVTAAVDTATDTAAFVVTPAVLDRISITPANPSLALGATAPLTANGVFTDGRLQQVSVTWSLQSSSVPGIVTFDPNPAPVTQVTAAVVGTGTILATAVSDPSITGTTGVTVTNAVLQAIVGINPPLASVNPGRSIEFHLQGRFSDNVVRDIDDSTVTWTSGTPAVATIDADGIATGVSEGQTVITATTTAITPGTATATLTVTNSQCTTPLLATNGVQVTPLASGLCLGCSVLNSAGIIDASDTTFGTLFAPVGVSNQATISALVTNGANTPDFAGGNNAGFLIGAPVGVLGASVAQRVQVATLFNGAVRETSGDLIPLRVEALGQLILPGGVPSENYLVSIRTSLPYDGIMITSVSGVAQVLSDVQVFQACGTVTPAVQPALVALSRIEPIAPTIVAGQARNLVAYGTLSNGTEVEIADADLNWTSNNVSAATVDANGLVTAVAPGLATVTATLKSTVTATGARSAVSNVTVISGVCTTPFLVSPTPLTVPGSTASGAPFGICLFCNVANPTNAIDGQLLSGATVSVPVALLSPIIPSGASLSVLGPVGTTIQPPAGGQFTGFVIGRPLNPLLQAELLDSIQVSTLRRTPAGPVVVETVTSGPQSPLRLGLLGLGLVDENELVLAGIRATQPYDGIRVTFNAGLATALSNFLVYESCAAAVEPTVGDQ</sequence>
<protein>
    <submittedName>
        <fullName evidence="4">Uncharacterized protein YjdB</fullName>
    </submittedName>
</protein>
<dbReference type="Gene3D" id="2.60.40.1080">
    <property type="match status" value="6"/>
</dbReference>
<dbReference type="RefSeq" id="WP_162851125.1">
    <property type="nucleotide sequence ID" value="NZ_MWIN01000001.1"/>
</dbReference>
<feature type="compositionally biased region" description="Low complexity" evidence="1">
    <location>
        <begin position="241"/>
        <end position="253"/>
    </location>
</feature>
<evidence type="ECO:0000313" key="5">
    <source>
        <dbReference type="Proteomes" id="UP000295341"/>
    </source>
</evidence>
<keyword evidence="2" id="KW-0732">Signal</keyword>
<accession>A0A4S3KAU0</accession>
<evidence type="ECO:0000256" key="1">
    <source>
        <dbReference type="SAM" id="MobiDB-lite"/>
    </source>
</evidence>
<dbReference type="EMBL" id="SOBT01000008">
    <property type="protein sequence ID" value="TDU32555.1"/>
    <property type="molecule type" value="Genomic_DNA"/>
</dbReference>
<dbReference type="Proteomes" id="UP000295341">
    <property type="component" value="Unassembled WGS sequence"/>
</dbReference>
<dbReference type="PROSITE" id="PS51257">
    <property type="entry name" value="PROKAR_LIPOPROTEIN"/>
    <property type="match status" value="1"/>
</dbReference>
<feature type="region of interest" description="Disordered" evidence="1">
    <location>
        <begin position="228"/>
        <end position="253"/>
    </location>
</feature>
<feature type="domain" description="BIG2" evidence="3">
    <location>
        <begin position="314"/>
        <end position="400"/>
    </location>
</feature>
<proteinExistence type="predicted"/>
<keyword evidence="5" id="KW-1185">Reference proteome</keyword>
<feature type="domain" description="BIG2" evidence="3">
    <location>
        <begin position="678"/>
        <end position="758"/>
    </location>
</feature>
<evidence type="ECO:0000313" key="4">
    <source>
        <dbReference type="EMBL" id="TDU32555.1"/>
    </source>
</evidence>
<feature type="chain" id="PRO_5030100241" evidence="2">
    <location>
        <begin position="22"/>
        <end position="962"/>
    </location>
</feature>
<feature type="domain" description="BIG2" evidence="3">
    <location>
        <begin position="32"/>
        <end position="119"/>
    </location>
</feature>
<feature type="signal peptide" evidence="2">
    <location>
        <begin position="1"/>
        <end position="21"/>
    </location>
</feature>
<dbReference type="InterPro" id="IPR008964">
    <property type="entry name" value="Invasin/intimin_cell_adhesion"/>
</dbReference>
<comment type="caution">
    <text evidence="4">The sequence shown here is derived from an EMBL/GenBank/DDBJ whole genome shotgun (WGS) entry which is preliminary data.</text>
</comment>